<dbReference type="Gene3D" id="1.10.260.40">
    <property type="entry name" value="lambda repressor-like DNA-binding domains"/>
    <property type="match status" value="1"/>
</dbReference>
<gene>
    <name evidence="5" type="ORF">PNU22_08530</name>
</gene>
<dbReference type="CDD" id="cd01392">
    <property type="entry name" value="HTH_LacI"/>
    <property type="match status" value="1"/>
</dbReference>
<dbReference type="AlphaFoldDB" id="A0AB35ISS1"/>
<dbReference type="InterPro" id="IPR046335">
    <property type="entry name" value="LacI/GalR-like_sensor"/>
</dbReference>
<dbReference type="Pfam" id="PF00356">
    <property type="entry name" value="LacI"/>
    <property type="match status" value="1"/>
</dbReference>
<dbReference type="Pfam" id="PF13377">
    <property type="entry name" value="Peripla_BP_3"/>
    <property type="match status" value="1"/>
</dbReference>
<dbReference type="PROSITE" id="PS50932">
    <property type="entry name" value="HTH_LACI_2"/>
    <property type="match status" value="1"/>
</dbReference>
<evidence type="ECO:0000256" key="3">
    <source>
        <dbReference type="ARBA" id="ARBA00023163"/>
    </source>
</evidence>
<dbReference type="GO" id="GO:0000976">
    <property type="term" value="F:transcription cis-regulatory region binding"/>
    <property type="evidence" value="ECO:0007669"/>
    <property type="project" value="TreeGrafter"/>
</dbReference>
<protein>
    <submittedName>
        <fullName evidence="5">LacI family DNA-binding transcriptional regulator</fullName>
    </submittedName>
</protein>
<comment type="caution">
    <text evidence="5">The sequence shown here is derived from an EMBL/GenBank/DDBJ whole genome shotgun (WGS) entry which is preliminary data.</text>
</comment>
<evidence type="ECO:0000256" key="2">
    <source>
        <dbReference type="ARBA" id="ARBA00023125"/>
    </source>
</evidence>
<dbReference type="SUPFAM" id="SSF53822">
    <property type="entry name" value="Periplasmic binding protein-like I"/>
    <property type="match status" value="1"/>
</dbReference>
<dbReference type="InterPro" id="IPR028082">
    <property type="entry name" value="Peripla_BP_I"/>
</dbReference>
<dbReference type="Proteomes" id="UP001212483">
    <property type="component" value="Unassembled WGS sequence"/>
</dbReference>
<organism evidence="5 6">
    <name type="scientific">Streptococcus salivarius</name>
    <dbReference type="NCBI Taxonomy" id="1304"/>
    <lineage>
        <taxon>Bacteria</taxon>
        <taxon>Bacillati</taxon>
        <taxon>Bacillota</taxon>
        <taxon>Bacilli</taxon>
        <taxon>Lactobacillales</taxon>
        <taxon>Streptococcaceae</taxon>
        <taxon>Streptococcus</taxon>
    </lineage>
</organism>
<keyword evidence="3" id="KW-0804">Transcription</keyword>
<sequence>MATLKDIASLAKVSIATVSRVLNQDESLSVTEETRHRILTVADELGYTRHQKSGNFKKEKHQISIIQWVSEEDELDDIYYYNIRLGIEKRAQELDYEILRYFNDIPFNLAEEVIGVICIGKFSKSQVSDFEALGKPLVFVDSDTLTQGHPCVTTDFENAVQTALQYLKNQGCQSIGLLTGEEKTTDLQEIIPDPRRRAYRNFCIEEGIYDANLILTGNFSAQSGYELIKAKIETKEKLPDAFFAASDSLAIGALKAFQEAGLIVPDQIQIISFNDTIMAKQVFPPLSCVTVYTEEMGRTAMDVLNKQVLSPREIPTLTMLGTKLTLRGSTKEKTIQLPTNP</sequence>
<dbReference type="SUPFAM" id="SSF47413">
    <property type="entry name" value="lambda repressor-like DNA-binding domains"/>
    <property type="match status" value="1"/>
</dbReference>
<dbReference type="RefSeq" id="WP_148512590.1">
    <property type="nucleotide sequence ID" value="NZ_CABIZY010000001.1"/>
</dbReference>
<dbReference type="SMART" id="SM00354">
    <property type="entry name" value="HTH_LACI"/>
    <property type="match status" value="1"/>
</dbReference>
<proteinExistence type="predicted"/>
<dbReference type="InterPro" id="IPR010982">
    <property type="entry name" value="Lambda_DNA-bd_dom_sf"/>
</dbReference>
<feature type="domain" description="HTH lacI-type" evidence="4">
    <location>
        <begin position="2"/>
        <end position="58"/>
    </location>
</feature>
<dbReference type="PANTHER" id="PTHR30146">
    <property type="entry name" value="LACI-RELATED TRANSCRIPTIONAL REPRESSOR"/>
    <property type="match status" value="1"/>
</dbReference>
<dbReference type="CDD" id="cd01544">
    <property type="entry name" value="PBP1_GalR"/>
    <property type="match status" value="1"/>
</dbReference>
<evidence type="ECO:0000259" key="4">
    <source>
        <dbReference type="PROSITE" id="PS50932"/>
    </source>
</evidence>
<keyword evidence="2 5" id="KW-0238">DNA-binding</keyword>
<dbReference type="GO" id="GO:0003700">
    <property type="term" value="F:DNA-binding transcription factor activity"/>
    <property type="evidence" value="ECO:0007669"/>
    <property type="project" value="TreeGrafter"/>
</dbReference>
<dbReference type="PRINTS" id="PR00036">
    <property type="entry name" value="HTHLACI"/>
</dbReference>
<evidence type="ECO:0000313" key="6">
    <source>
        <dbReference type="Proteomes" id="UP001212483"/>
    </source>
</evidence>
<evidence type="ECO:0000313" key="5">
    <source>
        <dbReference type="EMBL" id="MDB8606520.1"/>
    </source>
</evidence>
<name>A0AB35ISS1_STRSL</name>
<accession>A0AB35ISS1</accession>
<dbReference type="Gene3D" id="3.40.50.2300">
    <property type="match status" value="2"/>
</dbReference>
<evidence type="ECO:0000256" key="1">
    <source>
        <dbReference type="ARBA" id="ARBA00023015"/>
    </source>
</evidence>
<dbReference type="PROSITE" id="PS00356">
    <property type="entry name" value="HTH_LACI_1"/>
    <property type="match status" value="1"/>
</dbReference>
<dbReference type="InterPro" id="IPR000843">
    <property type="entry name" value="HTH_LacI"/>
</dbReference>
<keyword evidence="1" id="KW-0805">Transcription regulation</keyword>
<dbReference type="PANTHER" id="PTHR30146:SF149">
    <property type="entry name" value="HTH-TYPE TRANSCRIPTIONAL REGULATOR EBGR"/>
    <property type="match status" value="1"/>
</dbReference>
<reference evidence="5" key="1">
    <citation type="submission" date="2023-01" db="EMBL/GenBank/DDBJ databases">
        <title>Human gut microbiome strain richness.</title>
        <authorList>
            <person name="Chen-Liaw A."/>
        </authorList>
    </citation>
    <scope>NUCLEOTIDE SEQUENCE</scope>
    <source>
        <strain evidence="5">1001283st1_B9_1001283B150217_161031</strain>
    </source>
</reference>
<dbReference type="EMBL" id="JAQMJO010000007">
    <property type="protein sequence ID" value="MDB8606520.1"/>
    <property type="molecule type" value="Genomic_DNA"/>
</dbReference>